<evidence type="ECO:0000313" key="3">
    <source>
        <dbReference type="Proteomes" id="UP000784294"/>
    </source>
</evidence>
<proteinExistence type="predicted"/>
<feature type="compositionally biased region" description="Basic residues" evidence="1">
    <location>
        <begin position="588"/>
        <end position="598"/>
    </location>
</feature>
<gene>
    <name evidence="2" type="ORF">PXEA_LOCUS12531</name>
</gene>
<reference evidence="2" key="1">
    <citation type="submission" date="2018-11" db="EMBL/GenBank/DDBJ databases">
        <authorList>
            <consortium name="Pathogen Informatics"/>
        </authorList>
    </citation>
    <scope>NUCLEOTIDE SEQUENCE</scope>
</reference>
<organism evidence="2 3">
    <name type="scientific">Protopolystoma xenopodis</name>
    <dbReference type="NCBI Taxonomy" id="117903"/>
    <lineage>
        <taxon>Eukaryota</taxon>
        <taxon>Metazoa</taxon>
        <taxon>Spiralia</taxon>
        <taxon>Lophotrochozoa</taxon>
        <taxon>Platyhelminthes</taxon>
        <taxon>Monogenea</taxon>
        <taxon>Polyopisthocotylea</taxon>
        <taxon>Polystomatidea</taxon>
        <taxon>Polystomatidae</taxon>
        <taxon>Protopolystoma</taxon>
    </lineage>
</organism>
<sequence>MTSDSLASLGQEQPIFSSPLLRPSLESGRANESTCATQTQLIATPLAVGDRVLALIAPPIVDARAELAVSRSGSRESGVNCCHVSVQTLEPNDCSSPPRLYEAWAQTSPHDDDDDDLVFASKQTPVSKTLYPLAIDQLAAREELVSPVVSRRREETWRPVSVGDHDPDAERSSRVVIDDDEAELEVGVTNADCQAEIGGKSRPMKDAEGCLKVETRNASSQPKTTEIRASVEDAESFLHCRVRSVSCGDEMMEARRPVREDEVCVEVASRNAGSQPALEVTTSRATRDDEAGMQVLSVGFGSQFDLDVAMLSRDARLSSVNPYQAWLEESEGPTDLGIQAAAGPVSKATRGPVLHDEVGLDVGQVAVFAQTDVADARLEETPKRGETRHVVMHTFSQTSGRGLICPNCGVAGSVAVGLEEASKRRRCKRIQKGPSALTATATTETEAEAETPVAQQHSTYASSDASSMRLTPEPWPAALGSRPAEPPARARVYRRRRPASHHICLSLCLDGEGHLHVDSMTRHSGPPGQPDQPSRRHETSSPDDSAAPTSDGDDVESPALRDRATRSAVLQRRRSRSAEELFDPAVPSRRRRRSRSLHLARHRHAEPLMGCRLDADSVNCCVCRHLGLLKPEAGLEEAFHRLVAEWGISGLQQQVEQLRLRRQCARPADEPAAKPVNASL</sequence>
<feature type="region of interest" description="Disordered" evidence="1">
    <location>
        <begin position="518"/>
        <end position="598"/>
    </location>
</feature>
<protein>
    <submittedName>
        <fullName evidence="2">Uncharacterized protein</fullName>
    </submittedName>
</protein>
<name>A0A448WSF8_9PLAT</name>
<accession>A0A448WSF8</accession>
<comment type="caution">
    <text evidence="2">The sequence shown here is derived from an EMBL/GenBank/DDBJ whole genome shotgun (WGS) entry which is preliminary data.</text>
</comment>
<dbReference type="EMBL" id="CAAALY010040039">
    <property type="protein sequence ID" value="VEL19091.1"/>
    <property type="molecule type" value="Genomic_DNA"/>
</dbReference>
<evidence type="ECO:0000256" key="1">
    <source>
        <dbReference type="SAM" id="MobiDB-lite"/>
    </source>
</evidence>
<evidence type="ECO:0000313" key="2">
    <source>
        <dbReference type="EMBL" id="VEL19091.1"/>
    </source>
</evidence>
<dbReference type="Proteomes" id="UP000784294">
    <property type="component" value="Unassembled WGS sequence"/>
</dbReference>
<feature type="region of interest" description="Disordered" evidence="1">
    <location>
        <begin position="435"/>
        <end position="490"/>
    </location>
</feature>
<dbReference type="AlphaFoldDB" id="A0A448WSF8"/>
<feature type="compositionally biased region" description="Polar residues" evidence="1">
    <location>
        <begin position="453"/>
        <end position="469"/>
    </location>
</feature>
<keyword evidence="3" id="KW-1185">Reference proteome</keyword>